<dbReference type="AlphaFoldDB" id="A0A452ZHQ0"/>
<dbReference type="EnsemblPlants" id="AET1Gv20788100.1">
    <property type="protein sequence ID" value="AET1Gv20788100.1"/>
    <property type="gene ID" value="AET1Gv20788100"/>
</dbReference>
<keyword evidence="2" id="KW-1185">Reference proteome</keyword>
<reference evidence="1" key="5">
    <citation type="journal article" date="2021" name="G3 (Bethesda)">
        <title>Aegilops tauschii genome assembly Aet v5.0 features greater sequence contiguity and improved annotation.</title>
        <authorList>
            <person name="Wang L."/>
            <person name="Zhu T."/>
            <person name="Rodriguez J.C."/>
            <person name="Deal K.R."/>
            <person name="Dubcovsky J."/>
            <person name="McGuire P.E."/>
            <person name="Lux T."/>
            <person name="Spannagl M."/>
            <person name="Mayer K.F.X."/>
            <person name="Baldrich P."/>
            <person name="Meyers B.C."/>
            <person name="Huo N."/>
            <person name="Gu Y.Q."/>
            <person name="Zhou H."/>
            <person name="Devos K.M."/>
            <person name="Bennetzen J.L."/>
            <person name="Unver T."/>
            <person name="Budak H."/>
            <person name="Gulick P.J."/>
            <person name="Galiba G."/>
            <person name="Kalapos B."/>
            <person name="Nelson D.R."/>
            <person name="Li P."/>
            <person name="You F.M."/>
            <person name="Luo M.C."/>
            <person name="Dvorak J."/>
        </authorList>
    </citation>
    <scope>NUCLEOTIDE SEQUENCE [LARGE SCALE GENOMIC DNA]</scope>
    <source>
        <strain evidence="1">cv. AL8/78</strain>
    </source>
</reference>
<organism evidence="1 2">
    <name type="scientific">Aegilops tauschii subsp. strangulata</name>
    <name type="common">Goatgrass</name>
    <dbReference type="NCBI Taxonomy" id="200361"/>
    <lineage>
        <taxon>Eukaryota</taxon>
        <taxon>Viridiplantae</taxon>
        <taxon>Streptophyta</taxon>
        <taxon>Embryophyta</taxon>
        <taxon>Tracheophyta</taxon>
        <taxon>Spermatophyta</taxon>
        <taxon>Magnoliopsida</taxon>
        <taxon>Liliopsida</taxon>
        <taxon>Poales</taxon>
        <taxon>Poaceae</taxon>
        <taxon>BOP clade</taxon>
        <taxon>Pooideae</taxon>
        <taxon>Triticodae</taxon>
        <taxon>Triticeae</taxon>
        <taxon>Triticinae</taxon>
        <taxon>Aegilops</taxon>
    </lineage>
</organism>
<proteinExistence type="predicted"/>
<name>A0A452ZHQ0_AEGTS</name>
<reference evidence="1" key="4">
    <citation type="submission" date="2019-03" db="UniProtKB">
        <authorList>
            <consortium name="EnsemblPlants"/>
        </authorList>
    </citation>
    <scope>IDENTIFICATION</scope>
</reference>
<accession>A0A452ZHQ0</accession>
<reference evidence="2" key="2">
    <citation type="journal article" date="2017" name="Nat. Plants">
        <title>The Aegilops tauschii genome reveals multiple impacts of transposons.</title>
        <authorList>
            <person name="Zhao G."/>
            <person name="Zou C."/>
            <person name="Li K."/>
            <person name="Wang K."/>
            <person name="Li T."/>
            <person name="Gao L."/>
            <person name="Zhang X."/>
            <person name="Wang H."/>
            <person name="Yang Z."/>
            <person name="Liu X."/>
            <person name="Jiang W."/>
            <person name="Mao L."/>
            <person name="Kong X."/>
            <person name="Jiao Y."/>
            <person name="Jia J."/>
        </authorList>
    </citation>
    <scope>NUCLEOTIDE SEQUENCE [LARGE SCALE GENOMIC DNA]</scope>
    <source>
        <strain evidence="2">cv. AL8/78</strain>
    </source>
</reference>
<sequence length="98" mass="11493">RHHKRVTFVEKKKHKRVTSYLLPLQETERELIISLQTASTDLSDHGDEACRPLLSSTPRDHLTRKPYTHFGGRFVASKSHLFHCVTYGHFLFCWFISI</sequence>
<dbReference type="Gramene" id="AET1Gv20788100.1">
    <property type="protein sequence ID" value="AET1Gv20788100.1"/>
    <property type="gene ID" value="AET1Gv20788100"/>
</dbReference>
<protein>
    <submittedName>
        <fullName evidence="1">Uncharacterized protein</fullName>
    </submittedName>
</protein>
<reference evidence="1" key="3">
    <citation type="journal article" date="2017" name="Nature">
        <title>Genome sequence of the progenitor of the wheat D genome Aegilops tauschii.</title>
        <authorList>
            <person name="Luo M.C."/>
            <person name="Gu Y.Q."/>
            <person name="Puiu D."/>
            <person name="Wang H."/>
            <person name="Twardziok S.O."/>
            <person name="Deal K.R."/>
            <person name="Huo N."/>
            <person name="Zhu T."/>
            <person name="Wang L."/>
            <person name="Wang Y."/>
            <person name="McGuire P.E."/>
            <person name="Liu S."/>
            <person name="Long H."/>
            <person name="Ramasamy R.K."/>
            <person name="Rodriguez J.C."/>
            <person name="Van S.L."/>
            <person name="Yuan L."/>
            <person name="Wang Z."/>
            <person name="Xia Z."/>
            <person name="Xiao L."/>
            <person name="Anderson O.D."/>
            <person name="Ouyang S."/>
            <person name="Liang Y."/>
            <person name="Zimin A.V."/>
            <person name="Pertea G."/>
            <person name="Qi P."/>
            <person name="Bennetzen J.L."/>
            <person name="Dai X."/>
            <person name="Dawson M.W."/>
            <person name="Muller H.G."/>
            <person name="Kugler K."/>
            <person name="Rivarola-Duarte L."/>
            <person name="Spannagl M."/>
            <person name="Mayer K.F.X."/>
            <person name="Lu F.H."/>
            <person name="Bevan M.W."/>
            <person name="Leroy P."/>
            <person name="Li P."/>
            <person name="You F.M."/>
            <person name="Sun Q."/>
            <person name="Liu Z."/>
            <person name="Lyons E."/>
            <person name="Wicker T."/>
            <person name="Salzberg S.L."/>
            <person name="Devos K.M."/>
            <person name="Dvorak J."/>
        </authorList>
    </citation>
    <scope>NUCLEOTIDE SEQUENCE [LARGE SCALE GENOMIC DNA]</scope>
    <source>
        <strain evidence="1">cv. AL8/78</strain>
    </source>
</reference>
<dbReference type="Proteomes" id="UP000015105">
    <property type="component" value="Chromosome 1D"/>
</dbReference>
<reference evidence="2" key="1">
    <citation type="journal article" date="2014" name="Science">
        <title>Ancient hybridizations among the ancestral genomes of bread wheat.</title>
        <authorList>
            <consortium name="International Wheat Genome Sequencing Consortium,"/>
            <person name="Marcussen T."/>
            <person name="Sandve S.R."/>
            <person name="Heier L."/>
            <person name="Spannagl M."/>
            <person name="Pfeifer M."/>
            <person name="Jakobsen K.S."/>
            <person name="Wulff B.B."/>
            <person name="Steuernagel B."/>
            <person name="Mayer K.F."/>
            <person name="Olsen O.A."/>
        </authorList>
    </citation>
    <scope>NUCLEOTIDE SEQUENCE [LARGE SCALE GENOMIC DNA]</scope>
    <source>
        <strain evidence="2">cv. AL8/78</strain>
    </source>
</reference>
<evidence type="ECO:0000313" key="1">
    <source>
        <dbReference type="EnsemblPlants" id="AET1Gv20788100.1"/>
    </source>
</evidence>
<evidence type="ECO:0000313" key="2">
    <source>
        <dbReference type="Proteomes" id="UP000015105"/>
    </source>
</evidence>